<evidence type="ECO:0000256" key="9">
    <source>
        <dbReference type="ARBA" id="ARBA00023136"/>
    </source>
</evidence>
<dbReference type="SUPFAM" id="SSF161098">
    <property type="entry name" value="MetI-like"/>
    <property type="match status" value="1"/>
</dbReference>
<keyword evidence="7" id="KW-0406">Ion transport</keyword>
<dbReference type="CDD" id="cd06261">
    <property type="entry name" value="TM_PBP2"/>
    <property type="match status" value="1"/>
</dbReference>
<accession>A0ABX7FWV6</accession>
<keyword evidence="9 13" id="KW-0472">Membrane</keyword>
<proteinExistence type="inferred from homology"/>
<feature type="transmembrane region" description="Helical" evidence="13">
    <location>
        <begin position="273"/>
        <end position="299"/>
    </location>
</feature>
<dbReference type="EMBL" id="CP069127">
    <property type="protein sequence ID" value="QRG70296.1"/>
    <property type="molecule type" value="Genomic_DNA"/>
</dbReference>
<comment type="subcellular location">
    <subcellularLocation>
        <location evidence="1 13">Cell membrane</location>
        <topology evidence="1 13">Multi-pass membrane protein</topology>
    </subcellularLocation>
</comment>
<comment type="subunit">
    <text evidence="11">The complex is composed of two ATP-binding proteins (NikD and NikE), two transmembrane proteins (NikB and NikC) and a solute-binding protein (NikA).</text>
</comment>
<keyword evidence="16" id="KW-1185">Reference proteome</keyword>
<evidence type="ECO:0000256" key="5">
    <source>
        <dbReference type="ARBA" id="ARBA00022692"/>
    </source>
</evidence>
<evidence type="ECO:0000256" key="7">
    <source>
        <dbReference type="ARBA" id="ARBA00023065"/>
    </source>
</evidence>
<keyword evidence="6 13" id="KW-1133">Transmembrane helix</keyword>
<dbReference type="PANTHER" id="PTHR43163">
    <property type="entry name" value="DIPEPTIDE TRANSPORT SYSTEM PERMEASE PROTEIN DPPB-RELATED"/>
    <property type="match status" value="1"/>
</dbReference>
<gene>
    <name evidence="15" type="ORF">JNE38_14970</name>
</gene>
<feature type="transmembrane region" description="Helical" evidence="13">
    <location>
        <begin position="134"/>
        <end position="161"/>
    </location>
</feature>
<keyword evidence="5 13" id="KW-0812">Transmembrane</keyword>
<keyword evidence="3" id="KW-1003">Cell membrane</keyword>
<feature type="transmembrane region" description="Helical" evidence="13">
    <location>
        <begin position="9"/>
        <end position="27"/>
    </location>
</feature>
<dbReference type="Proteomes" id="UP000596248">
    <property type="component" value="Chromosome"/>
</dbReference>
<dbReference type="NCBIfam" id="NF045470">
    <property type="entry name" value="Opp2B"/>
    <property type="match status" value="1"/>
</dbReference>
<keyword evidence="2 13" id="KW-0813">Transport</keyword>
<dbReference type="InterPro" id="IPR035906">
    <property type="entry name" value="MetI-like_sf"/>
</dbReference>
<evidence type="ECO:0000256" key="1">
    <source>
        <dbReference type="ARBA" id="ARBA00004651"/>
    </source>
</evidence>
<dbReference type="Pfam" id="PF19300">
    <property type="entry name" value="BPD_transp_1_N"/>
    <property type="match status" value="1"/>
</dbReference>
<evidence type="ECO:0000259" key="14">
    <source>
        <dbReference type="PROSITE" id="PS50928"/>
    </source>
</evidence>
<feature type="transmembrane region" description="Helical" evidence="13">
    <location>
        <begin position="173"/>
        <end position="192"/>
    </location>
</feature>
<feature type="transmembrane region" description="Helical" evidence="13">
    <location>
        <begin position="99"/>
        <end position="122"/>
    </location>
</feature>
<evidence type="ECO:0000256" key="11">
    <source>
        <dbReference type="ARBA" id="ARBA00038669"/>
    </source>
</evidence>
<evidence type="ECO:0000256" key="3">
    <source>
        <dbReference type="ARBA" id="ARBA00022475"/>
    </source>
</evidence>
<dbReference type="RefSeq" id="WP_203357270.1">
    <property type="nucleotide sequence ID" value="NZ_CP069127.1"/>
</dbReference>
<evidence type="ECO:0000256" key="2">
    <source>
        <dbReference type="ARBA" id="ARBA00022448"/>
    </source>
</evidence>
<evidence type="ECO:0000256" key="6">
    <source>
        <dbReference type="ARBA" id="ARBA00022989"/>
    </source>
</evidence>
<evidence type="ECO:0000256" key="8">
    <source>
        <dbReference type="ARBA" id="ARBA00023112"/>
    </source>
</evidence>
<dbReference type="Gene3D" id="1.10.3720.10">
    <property type="entry name" value="MetI-like"/>
    <property type="match status" value="1"/>
</dbReference>
<protein>
    <recommendedName>
        <fullName evidence="12">Nickel import system permease protein NikB</fullName>
    </recommendedName>
</protein>
<evidence type="ECO:0000313" key="15">
    <source>
        <dbReference type="EMBL" id="QRG70296.1"/>
    </source>
</evidence>
<evidence type="ECO:0000256" key="10">
    <source>
        <dbReference type="ARBA" id="ARBA00024202"/>
    </source>
</evidence>
<dbReference type="InterPro" id="IPR000515">
    <property type="entry name" value="MetI-like"/>
</dbReference>
<sequence>MYKFILRRLAMLVPVLLGVSLIVFTIMDLTPGDPVEMYLGDNYTPEAHAAMTQELGLDRPFFVRYIHYIGNVVQGDFGISYSTKQPVSAEIEARFPSTIILAISALIFAIALGIPLGTISAAKQYSAIDSVSMFAALIGVSMPNFWLGLMLILILAANLGWFPSANFDGFKSLVLPAITLSASSLAIITRMTRSSMLETIRQDYIRTARAKGVKEFKVIIKHALRNAMIPIITVSGLQFGFAIGGAVLVETVFSWPGIGRLLVETIKLKDTPVVLAIVLVMATMFTIINLVTDILYAYFDPRIRAQYKMKKV</sequence>
<feature type="domain" description="ABC transmembrane type-1" evidence="14">
    <location>
        <begin position="95"/>
        <end position="296"/>
    </location>
</feature>
<keyword evidence="8" id="KW-0921">Nickel transport</keyword>
<dbReference type="PROSITE" id="PS50928">
    <property type="entry name" value="ABC_TM1"/>
    <property type="match status" value="1"/>
</dbReference>
<dbReference type="InterPro" id="IPR045621">
    <property type="entry name" value="BPD_transp_1_N"/>
</dbReference>
<dbReference type="Pfam" id="PF00528">
    <property type="entry name" value="BPD_transp_1"/>
    <property type="match status" value="1"/>
</dbReference>
<keyword evidence="4" id="KW-0533">Nickel</keyword>
<evidence type="ECO:0000313" key="16">
    <source>
        <dbReference type="Proteomes" id="UP000596248"/>
    </source>
</evidence>
<comment type="similarity">
    <text evidence="10">Belongs to the binding-protein-dependent transport system permease family. OppBC subfamily.</text>
</comment>
<name>A0ABX7FWV6_BRECH</name>
<evidence type="ECO:0000256" key="12">
    <source>
        <dbReference type="ARBA" id="ARBA00044774"/>
    </source>
</evidence>
<dbReference type="PANTHER" id="PTHR43163:SF6">
    <property type="entry name" value="DIPEPTIDE TRANSPORT SYSTEM PERMEASE PROTEIN DPPB-RELATED"/>
    <property type="match status" value="1"/>
</dbReference>
<organism evidence="15 16">
    <name type="scientific">Brevibacillus choshinensis</name>
    <dbReference type="NCBI Taxonomy" id="54911"/>
    <lineage>
        <taxon>Bacteria</taxon>
        <taxon>Bacillati</taxon>
        <taxon>Bacillota</taxon>
        <taxon>Bacilli</taxon>
        <taxon>Bacillales</taxon>
        <taxon>Paenibacillaceae</taxon>
        <taxon>Brevibacillus</taxon>
    </lineage>
</organism>
<evidence type="ECO:0000256" key="4">
    <source>
        <dbReference type="ARBA" id="ARBA00022596"/>
    </source>
</evidence>
<evidence type="ECO:0000256" key="13">
    <source>
        <dbReference type="RuleBase" id="RU363032"/>
    </source>
</evidence>
<reference evidence="15 16" key="1">
    <citation type="submission" date="2021-01" db="EMBL/GenBank/DDBJ databases">
        <title>Identification of strong promoters based on the transcriptome of Brevibacillus choshinensis.</title>
        <authorList>
            <person name="Yao D."/>
            <person name="Zhang K."/>
            <person name="Wu J."/>
        </authorList>
    </citation>
    <scope>NUCLEOTIDE SEQUENCE [LARGE SCALE GENOMIC DNA]</scope>
    <source>
        <strain evidence="15 16">HPD31-SP3</strain>
    </source>
</reference>
<feature type="transmembrane region" description="Helical" evidence="13">
    <location>
        <begin position="227"/>
        <end position="253"/>
    </location>
</feature>
<dbReference type="InterPro" id="IPR050045">
    <property type="entry name" value="Opp2B"/>
</dbReference>